<protein>
    <submittedName>
        <fullName evidence="2">(northern house mosquito) hypothetical protein</fullName>
    </submittedName>
</protein>
<organism evidence="2">
    <name type="scientific">Culex pipiens</name>
    <name type="common">House mosquito</name>
    <dbReference type="NCBI Taxonomy" id="7175"/>
    <lineage>
        <taxon>Eukaryota</taxon>
        <taxon>Metazoa</taxon>
        <taxon>Ecdysozoa</taxon>
        <taxon>Arthropoda</taxon>
        <taxon>Hexapoda</taxon>
        <taxon>Insecta</taxon>
        <taxon>Pterygota</taxon>
        <taxon>Neoptera</taxon>
        <taxon>Endopterygota</taxon>
        <taxon>Diptera</taxon>
        <taxon>Nematocera</taxon>
        <taxon>Culicoidea</taxon>
        <taxon>Culicidae</taxon>
        <taxon>Culicinae</taxon>
        <taxon>Culicini</taxon>
        <taxon>Culex</taxon>
        <taxon>Culex</taxon>
    </lineage>
</organism>
<accession>A0A8D8AYE3</accession>
<reference evidence="2" key="1">
    <citation type="submission" date="2021-05" db="EMBL/GenBank/DDBJ databases">
        <authorList>
            <person name="Alioto T."/>
            <person name="Alioto T."/>
            <person name="Gomez Garrido J."/>
        </authorList>
    </citation>
    <scope>NUCLEOTIDE SEQUENCE</scope>
</reference>
<name>A0A8D8AYE3_CULPI</name>
<evidence type="ECO:0000313" key="2">
    <source>
        <dbReference type="EMBL" id="CAG6463945.1"/>
    </source>
</evidence>
<feature type="compositionally biased region" description="Low complexity" evidence="1">
    <location>
        <begin position="45"/>
        <end position="60"/>
    </location>
</feature>
<sequence>MRLHCANGASRARIPASRACPAGRTRTWPTSGTTGSGRGNGTASGSGSAKGIAKSTTTTTRTTIEMGRVGTRVSRTGIGHHGGIRSLAGRPLRRCYRRSLVRSESNSNPVAKTPWWSSKCQTSGRNSVPQPARRRPTQARCTWWPSPPSRWIPPVSPSCHRPLLPVR</sequence>
<feature type="compositionally biased region" description="Low complexity" evidence="1">
    <location>
        <begin position="23"/>
        <end position="33"/>
    </location>
</feature>
<evidence type="ECO:0000256" key="1">
    <source>
        <dbReference type="SAM" id="MobiDB-lite"/>
    </source>
</evidence>
<dbReference type="EMBL" id="HBUE01049911">
    <property type="protein sequence ID" value="CAG6463949.1"/>
    <property type="molecule type" value="Transcribed_RNA"/>
</dbReference>
<feature type="compositionally biased region" description="Gly residues" evidence="1">
    <location>
        <begin position="34"/>
        <end position="44"/>
    </location>
</feature>
<feature type="region of interest" description="Disordered" evidence="1">
    <location>
        <begin position="1"/>
        <end position="60"/>
    </location>
</feature>
<feature type="compositionally biased region" description="Polar residues" evidence="1">
    <location>
        <begin position="102"/>
        <end position="128"/>
    </location>
</feature>
<dbReference type="AlphaFoldDB" id="A0A8D8AYE3"/>
<dbReference type="EMBL" id="HBUE01049913">
    <property type="protein sequence ID" value="CAG6463951.1"/>
    <property type="molecule type" value="Transcribed_RNA"/>
</dbReference>
<proteinExistence type="predicted"/>
<dbReference type="EMBL" id="HBUE01049905">
    <property type="protein sequence ID" value="CAG6463945.1"/>
    <property type="molecule type" value="Transcribed_RNA"/>
</dbReference>
<dbReference type="EMBL" id="HBUE01049907">
    <property type="protein sequence ID" value="CAG6463946.1"/>
    <property type="molecule type" value="Transcribed_RNA"/>
</dbReference>
<feature type="region of interest" description="Disordered" evidence="1">
    <location>
        <begin position="101"/>
        <end position="139"/>
    </location>
</feature>
<dbReference type="EMBL" id="HBUE01049909">
    <property type="protein sequence ID" value="CAG6463948.1"/>
    <property type="molecule type" value="Transcribed_RNA"/>
</dbReference>